<keyword evidence="2 4" id="KW-0479">Metal-binding</keyword>
<dbReference type="AlphaFoldDB" id="A0A3S2W7V6"/>
<dbReference type="InterPro" id="IPR001130">
    <property type="entry name" value="TatD-like"/>
</dbReference>
<feature type="binding site" evidence="4">
    <location>
        <position position="6"/>
    </location>
    <ligand>
        <name>a divalent metal cation</name>
        <dbReference type="ChEBI" id="CHEBI:60240"/>
        <label>1</label>
    </ligand>
</feature>
<feature type="binding site" evidence="4">
    <location>
        <position position="205"/>
    </location>
    <ligand>
        <name>a divalent metal cation</name>
        <dbReference type="ChEBI" id="CHEBI:60240"/>
        <label>1</label>
    </ligand>
</feature>
<dbReference type="CDD" id="cd01310">
    <property type="entry name" value="TatD_DNAse"/>
    <property type="match status" value="1"/>
</dbReference>
<dbReference type="InterPro" id="IPR032466">
    <property type="entry name" value="Metal_Hydrolase"/>
</dbReference>
<dbReference type="Pfam" id="PF01026">
    <property type="entry name" value="TatD_DNase"/>
    <property type="match status" value="1"/>
</dbReference>
<dbReference type="InterPro" id="IPR018228">
    <property type="entry name" value="DNase_TatD-rel_CS"/>
</dbReference>
<dbReference type="PROSITE" id="PS01137">
    <property type="entry name" value="TATD_1"/>
    <property type="match status" value="1"/>
</dbReference>
<comment type="similarity">
    <text evidence="1">Belongs to the metallo-dependent hydrolases superfamily. TatD-type hydrolase family.</text>
</comment>
<dbReference type="PANTHER" id="PTHR46124">
    <property type="entry name" value="D-AMINOACYL-TRNA DEACYLASE"/>
    <property type="match status" value="1"/>
</dbReference>
<proteinExistence type="inferred from homology"/>
<keyword evidence="6" id="KW-1185">Reference proteome</keyword>
<dbReference type="PROSITE" id="PS01090">
    <property type="entry name" value="TATD_2"/>
    <property type="match status" value="1"/>
</dbReference>
<dbReference type="PIRSF" id="PIRSF005902">
    <property type="entry name" value="DNase_TatD"/>
    <property type="match status" value="1"/>
</dbReference>
<dbReference type="NCBIfam" id="TIGR00010">
    <property type="entry name" value="YchF/TatD family DNA exonuclease"/>
    <property type="match status" value="1"/>
</dbReference>
<dbReference type="GO" id="GO:0005829">
    <property type="term" value="C:cytosol"/>
    <property type="evidence" value="ECO:0007669"/>
    <property type="project" value="TreeGrafter"/>
</dbReference>
<dbReference type="GO" id="GO:0004536">
    <property type="term" value="F:DNA nuclease activity"/>
    <property type="evidence" value="ECO:0007669"/>
    <property type="project" value="InterPro"/>
</dbReference>
<evidence type="ECO:0000313" key="5">
    <source>
        <dbReference type="EMBL" id="RVU39382.1"/>
    </source>
</evidence>
<evidence type="ECO:0000256" key="4">
    <source>
        <dbReference type="PIRSR" id="PIRSR005902-1"/>
    </source>
</evidence>
<reference evidence="6" key="1">
    <citation type="submission" date="2019-01" db="EMBL/GenBank/DDBJ databases">
        <title>Gri0909 isolated from a small marine red alga.</title>
        <authorList>
            <person name="Kim J."/>
            <person name="Jeong S.E."/>
            <person name="Jeon C.O."/>
        </authorList>
    </citation>
    <scope>NUCLEOTIDE SEQUENCE [LARGE SCALE GENOMIC DNA]</scope>
    <source>
        <strain evidence="6">Gri0909</strain>
    </source>
</reference>
<dbReference type="EMBL" id="SADE01000001">
    <property type="protein sequence ID" value="RVU39382.1"/>
    <property type="molecule type" value="Genomic_DNA"/>
</dbReference>
<dbReference type="SUPFAM" id="SSF51556">
    <property type="entry name" value="Metallo-dependent hydrolases"/>
    <property type="match status" value="1"/>
</dbReference>
<feature type="binding site" evidence="4">
    <location>
        <position position="93"/>
    </location>
    <ligand>
        <name>a divalent metal cation</name>
        <dbReference type="ChEBI" id="CHEBI:60240"/>
        <label>1</label>
    </ligand>
</feature>
<dbReference type="InterPro" id="IPR015991">
    <property type="entry name" value="TatD/YcfH-like"/>
</dbReference>
<feature type="binding site" evidence="4">
    <location>
        <position position="129"/>
    </location>
    <ligand>
        <name>a divalent metal cation</name>
        <dbReference type="ChEBI" id="CHEBI:60240"/>
        <label>2</label>
    </ligand>
</feature>
<evidence type="ECO:0000313" key="6">
    <source>
        <dbReference type="Proteomes" id="UP000287447"/>
    </source>
</evidence>
<evidence type="ECO:0000256" key="3">
    <source>
        <dbReference type="ARBA" id="ARBA00022801"/>
    </source>
</evidence>
<feature type="binding site" evidence="4">
    <location>
        <position position="155"/>
    </location>
    <ligand>
        <name>a divalent metal cation</name>
        <dbReference type="ChEBI" id="CHEBI:60240"/>
        <label>2</label>
    </ligand>
</feature>
<dbReference type="GO" id="GO:0016788">
    <property type="term" value="F:hydrolase activity, acting on ester bonds"/>
    <property type="evidence" value="ECO:0007669"/>
    <property type="project" value="InterPro"/>
</dbReference>
<evidence type="ECO:0000256" key="1">
    <source>
        <dbReference type="ARBA" id="ARBA00009275"/>
    </source>
</evidence>
<evidence type="ECO:0000256" key="2">
    <source>
        <dbReference type="ARBA" id="ARBA00022723"/>
    </source>
</evidence>
<keyword evidence="3" id="KW-0378">Hydrolase</keyword>
<feature type="binding site" evidence="4">
    <location>
        <position position="8"/>
    </location>
    <ligand>
        <name>a divalent metal cation</name>
        <dbReference type="ChEBI" id="CHEBI:60240"/>
        <label>1</label>
    </ligand>
</feature>
<dbReference type="Proteomes" id="UP000287447">
    <property type="component" value="Unassembled WGS sequence"/>
</dbReference>
<protein>
    <submittedName>
        <fullName evidence="5">TatD family deoxyribonuclease</fullName>
    </submittedName>
</protein>
<dbReference type="FunFam" id="3.20.20.140:FF:000005">
    <property type="entry name" value="TatD family hydrolase"/>
    <property type="match status" value="1"/>
</dbReference>
<sequence>MLIDSHCHLDYLDRNGVDLDEVVARAGRAGVGLMVTICTKVTEFPTILAIAERFPNVYCSVGIHPHEAESEPEVTAERLVELAQNPKVVGIGETGLDYFYEHSPREAQQKSFRAHIAAARETGLPLIVHTRDADEDTIGIMRDEYEKGAYPGLIHCFSSSAWLAREAVSMGFGISVSGIVTFKTAEALRDAVAEVAMDKLLVETDAPYLAPVPNRGKQNEPAFVVHTAERLADLKGVPLSELEERTTENFLSLFKKVNPSALAA</sequence>
<organism evidence="5 6">
    <name type="scientific">Hwanghaeella grinnelliae</name>
    <dbReference type="NCBI Taxonomy" id="2500179"/>
    <lineage>
        <taxon>Bacteria</taxon>
        <taxon>Pseudomonadati</taxon>
        <taxon>Pseudomonadota</taxon>
        <taxon>Alphaproteobacteria</taxon>
        <taxon>Rhodospirillales</taxon>
        <taxon>Rhodospirillaceae</taxon>
        <taxon>Hwanghaeella</taxon>
    </lineage>
</organism>
<accession>A0A3S2W7V6</accession>
<dbReference type="GO" id="GO:0046872">
    <property type="term" value="F:metal ion binding"/>
    <property type="evidence" value="ECO:0007669"/>
    <property type="project" value="UniProtKB-KW"/>
</dbReference>
<dbReference type="Gene3D" id="3.20.20.140">
    <property type="entry name" value="Metal-dependent hydrolases"/>
    <property type="match status" value="1"/>
</dbReference>
<comment type="caution">
    <text evidence="5">The sequence shown here is derived from an EMBL/GenBank/DDBJ whole genome shotgun (WGS) entry which is preliminary data.</text>
</comment>
<dbReference type="OrthoDB" id="9810005at2"/>
<name>A0A3S2W7V6_9PROT</name>
<dbReference type="RefSeq" id="WP_127764753.1">
    <property type="nucleotide sequence ID" value="NZ_SADE01000001.1"/>
</dbReference>
<dbReference type="PANTHER" id="PTHR46124:SF2">
    <property type="entry name" value="D-AMINOACYL-TRNA DEACYLASE"/>
    <property type="match status" value="1"/>
</dbReference>
<gene>
    <name evidence="5" type="ORF">EOI86_09120</name>
</gene>